<gene>
    <name evidence="3" type="ORF">SAMN04487967_3610</name>
</gene>
<dbReference type="InterPro" id="IPR052513">
    <property type="entry name" value="Thioester_dehydratase-like"/>
</dbReference>
<dbReference type="InterPro" id="IPR022002">
    <property type="entry name" value="ChsH2_Znr"/>
</dbReference>
<dbReference type="Proteomes" id="UP000199112">
    <property type="component" value="Unassembled WGS sequence"/>
</dbReference>
<dbReference type="RefSeq" id="WP_090508344.1">
    <property type="nucleotide sequence ID" value="NZ_FNWL01000006.1"/>
</dbReference>
<dbReference type="InterPro" id="IPR012340">
    <property type="entry name" value="NA-bd_OB-fold"/>
</dbReference>
<dbReference type="Pfam" id="PF12172">
    <property type="entry name" value="zf-ChsH2"/>
    <property type="match status" value="1"/>
</dbReference>
<evidence type="ECO:0000259" key="2">
    <source>
        <dbReference type="Pfam" id="PF12172"/>
    </source>
</evidence>
<reference evidence="4" key="1">
    <citation type="submission" date="2016-10" db="EMBL/GenBank/DDBJ databases">
        <authorList>
            <person name="Varghese N."/>
            <person name="Submissions S."/>
        </authorList>
    </citation>
    <scope>NUCLEOTIDE SEQUENCE [LARGE SCALE GENOMIC DNA]</scope>
    <source>
        <strain evidence="4">CGMCC 1.8981</strain>
    </source>
</reference>
<sequence length="126" mass="13523">MSEDDLETVPDELTYSDWVTAIRDGTVLGQHCGDCGHATAAPKAACARCGNRDIETVELPTTGTVYTETRLEVVPEGFDGPYHIVLVDLDDARVMAHVPEPVEIGQTVELAGTIENEGVAPVFEPN</sequence>
<dbReference type="Gene3D" id="6.10.30.10">
    <property type="match status" value="1"/>
</dbReference>
<feature type="domain" description="ChsH2 rubredoxin-like zinc ribbon" evidence="2">
    <location>
        <begin position="21"/>
        <end position="55"/>
    </location>
</feature>
<dbReference type="SUPFAM" id="SSF50249">
    <property type="entry name" value="Nucleic acid-binding proteins"/>
    <property type="match status" value="1"/>
</dbReference>
<dbReference type="Pfam" id="PF01796">
    <property type="entry name" value="OB_ChsH2_C"/>
    <property type="match status" value="1"/>
</dbReference>
<evidence type="ECO:0000313" key="4">
    <source>
        <dbReference type="Proteomes" id="UP000199112"/>
    </source>
</evidence>
<proteinExistence type="predicted"/>
<organism evidence="3 4">
    <name type="scientific">Natronorubrum sediminis</name>
    <dbReference type="NCBI Taxonomy" id="640943"/>
    <lineage>
        <taxon>Archaea</taxon>
        <taxon>Methanobacteriati</taxon>
        <taxon>Methanobacteriota</taxon>
        <taxon>Stenosarchaea group</taxon>
        <taxon>Halobacteria</taxon>
        <taxon>Halobacteriales</taxon>
        <taxon>Natrialbaceae</taxon>
        <taxon>Natronorubrum</taxon>
    </lineage>
</organism>
<keyword evidence="4" id="KW-1185">Reference proteome</keyword>
<dbReference type="EMBL" id="FNWL01000006">
    <property type="protein sequence ID" value="SEH18084.1"/>
    <property type="molecule type" value="Genomic_DNA"/>
</dbReference>
<evidence type="ECO:0008006" key="5">
    <source>
        <dbReference type="Google" id="ProtNLM"/>
    </source>
</evidence>
<dbReference type="PANTHER" id="PTHR34075:SF5">
    <property type="entry name" value="BLR3430 PROTEIN"/>
    <property type="match status" value="1"/>
</dbReference>
<feature type="domain" description="ChsH2 C-terminal OB-fold" evidence="1">
    <location>
        <begin position="57"/>
        <end position="111"/>
    </location>
</feature>
<accession>A0A1H6G7X7</accession>
<dbReference type="AlphaFoldDB" id="A0A1H6G7X7"/>
<name>A0A1H6G7X7_9EURY</name>
<dbReference type="OrthoDB" id="9573at2157"/>
<dbReference type="InterPro" id="IPR002878">
    <property type="entry name" value="ChsH2_C"/>
</dbReference>
<evidence type="ECO:0000259" key="1">
    <source>
        <dbReference type="Pfam" id="PF01796"/>
    </source>
</evidence>
<protein>
    <recommendedName>
        <fullName evidence="5">DUF35 domain-containing protein</fullName>
    </recommendedName>
</protein>
<dbReference type="PANTHER" id="PTHR34075">
    <property type="entry name" value="BLR3430 PROTEIN"/>
    <property type="match status" value="1"/>
</dbReference>
<evidence type="ECO:0000313" key="3">
    <source>
        <dbReference type="EMBL" id="SEH18084.1"/>
    </source>
</evidence>